<evidence type="ECO:0000256" key="2">
    <source>
        <dbReference type="SAM" id="MobiDB-lite"/>
    </source>
</evidence>
<feature type="compositionally biased region" description="Polar residues" evidence="2">
    <location>
        <begin position="13"/>
        <end position="23"/>
    </location>
</feature>
<protein>
    <submittedName>
        <fullName evidence="4">PXA domain-containing protein</fullName>
    </submittedName>
</protein>
<dbReference type="PANTHER" id="PTHR22775">
    <property type="entry name" value="SORTING NEXIN"/>
    <property type="match status" value="1"/>
</dbReference>
<feature type="region of interest" description="Disordered" evidence="2">
    <location>
        <begin position="1"/>
        <end position="30"/>
    </location>
</feature>
<keyword evidence="5" id="KW-1185">Reference proteome</keyword>
<reference evidence="4 5" key="1">
    <citation type="submission" date="2021-08" db="EMBL/GenBank/DDBJ databases">
        <title>Draft Genome Sequence of Phanerochaete sordida strain YK-624.</title>
        <authorList>
            <person name="Mori T."/>
            <person name="Dohra H."/>
            <person name="Suzuki T."/>
            <person name="Kawagishi H."/>
            <person name="Hirai H."/>
        </authorList>
    </citation>
    <scope>NUCLEOTIDE SEQUENCE [LARGE SCALE GENOMIC DNA]</scope>
    <source>
        <strain evidence="4 5">YK-624</strain>
    </source>
</reference>
<dbReference type="EMBL" id="BPQB01000003">
    <property type="protein sequence ID" value="GJE85949.1"/>
    <property type="molecule type" value="Genomic_DNA"/>
</dbReference>
<dbReference type="GO" id="GO:0035091">
    <property type="term" value="F:phosphatidylinositol binding"/>
    <property type="evidence" value="ECO:0007669"/>
    <property type="project" value="TreeGrafter"/>
</dbReference>
<dbReference type="PANTHER" id="PTHR22775:SF3">
    <property type="entry name" value="SORTING NEXIN-13"/>
    <property type="match status" value="1"/>
</dbReference>
<evidence type="ECO:0000256" key="1">
    <source>
        <dbReference type="ARBA" id="ARBA00010883"/>
    </source>
</evidence>
<feature type="region of interest" description="Disordered" evidence="2">
    <location>
        <begin position="348"/>
        <end position="369"/>
    </location>
</feature>
<evidence type="ECO:0000313" key="4">
    <source>
        <dbReference type="EMBL" id="GJE85949.1"/>
    </source>
</evidence>
<feature type="domain" description="PXA" evidence="3">
    <location>
        <begin position="61"/>
        <end position="240"/>
    </location>
</feature>
<comment type="caution">
    <text evidence="4">The sequence shown here is derived from an EMBL/GenBank/DDBJ whole genome shotgun (WGS) entry which is preliminary data.</text>
</comment>
<dbReference type="SMART" id="SM00313">
    <property type="entry name" value="PXA"/>
    <property type="match status" value="1"/>
</dbReference>
<evidence type="ECO:0000259" key="3">
    <source>
        <dbReference type="PROSITE" id="PS51207"/>
    </source>
</evidence>
<evidence type="ECO:0000313" key="5">
    <source>
        <dbReference type="Proteomes" id="UP000703269"/>
    </source>
</evidence>
<accession>A0A9P3G117</accession>
<dbReference type="Pfam" id="PF08628">
    <property type="entry name" value="Nexin_C"/>
    <property type="match status" value="1"/>
</dbReference>
<dbReference type="PROSITE" id="PS51207">
    <property type="entry name" value="PXA"/>
    <property type="match status" value="1"/>
</dbReference>
<name>A0A9P3G117_9APHY</name>
<gene>
    <name evidence="4" type="ORF">PsYK624_020290</name>
</gene>
<feature type="region of interest" description="Disordered" evidence="2">
    <location>
        <begin position="551"/>
        <end position="585"/>
    </location>
</feature>
<organism evidence="4 5">
    <name type="scientific">Phanerochaete sordida</name>
    <dbReference type="NCBI Taxonomy" id="48140"/>
    <lineage>
        <taxon>Eukaryota</taxon>
        <taxon>Fungi</taxon>
        <taxon>Dikarya</taxon>
        <taxon>Basidiomycota</taxon>
        <taxon>Agaricomycotina</taxon>
        <taxon>Agaricomycetes</taxon>
        <taxon>Polyporales</taxon>
        <taxon>Phanerochaetaceae</taxon>
        <taxon>Phanerochaete</taxon>
    </lineage>
</organism>
<dbReference type="InterPro" id="IPR003114">
    <property type="entry name" value="Phox_assoc"/>
</dbReference>
<proteinExistence type="inferred from homology"/>
<dbReference type="Proteomes" id="UP000703269">
    <property type="component" value="Unassembled WGS sequence"/>
</dbReference>
<dbReference type="AlphaFoldDB" id="A0A9P3G117"/>
<sequence length="585" mass="63351">MAVPGPSRRHTARSIQSTASSDKQPPPPKLVKPSSLARRLLFPHLPADADLPPLLVSPLATPELNDELCNFVAIALRAYVHPWWTKITRYDKEFLPAITRVVTSVIQTLEARLAKTDLSPLVFRDIPALLSTHYTDFRNAQAKLHTSYATGGAATLPQLFHQLQPHMAVSPNGTIDEAYVRQALDDVLKTCLPDADYEPETERYIVREILVKVVQGGVVPRVTQPWFIYQTVLNLLGPEKRKQNESADLATDGLMPTQRPPLKRTSSHSFSVHSLVIFILSTIRSVSGLCLALMHAYRSARDTIRKANQSQPVFSAAIAEVEPAKTAKTAKTIPGSLVPLSPVPPSAAYDPASSLSSPPPSPPTAFDSDSTISSIPSLSTIPRPASPEPDFVQPMLQLTSTVMTPPSALSSRSVPIALTHLTTLILTPFTPLLSRLLPHLLYTHAFSAESLLSILQSTRNAMFPGGWPAQPPPDPTPDEQLELRRELTRRLLALVPGPCLPVLGSTPAARTQAIDAILDPLSSQECNAHLIVFILDLVLLTLFPEMGVAPSSAVPDMGPEGTRTPASLDSIAGTLTPPRPESRPP</sequence>
<dbReference type="OrthoDB" id="5582218at2759"/>
<comment type="similarity">
    <text evidence="1">Belongs to the sorting nexin family.</text>
</comment>
<dbReference type="Pfam" id="PF02194">
    <property type="entry name" value="PXA"/>
    <property type="match status" value="1"/>
</dbReference>
<feature type="region of interest" description="Disordered" evidence="2">
    <location>
        <begin position="244"/>
        <end position="265"/>
    </location>
</feature>
<dbReference type="InterPro" id="IPR013937">
    <property type="entry name" value="Sorting_nexin_C"/>
</dbReference>